<keyword evidence="7 9" id="KW-0472">Membrane</keyword>
<dbReference type="Gene3D" id="3.30.450.20">
    <property type="entry name" value="PAS domain"/>
    <property type="match status" value="1"/>
</dbReference>
<dbReference type="SUPFAM" id="SSF55785">
    <property type="entry name" value="PYP-like sensor domain (PAS domain)"/>
    <property type="match status" value="1"/>
</dbReference>
<evidence type="ECO:0000256" key="2">
    <source>
        <dbReference type="ARBA" id="ARBA00012438"/>
    </source>
</evidence>
<dbReference type="RefSeq" id="WP_379888680.1">
    <property type="nucleotide sequence ID" value="NZ_JBHSDI010000054.1"/>
</dbReference>
<keyword evidence="9" id="KW-1133">Transmembrane helix</keyword>
<evidence type="ECO:0000256" key="4">
    <source>
        <dbReference type="ARBA" id="ARBA00022679"/>
    </source>
</evidence>
<dbReference type="Gene3D" id="1.10.287.130">
    <property type="match status" value="1"/>
</dbReference>
<dbReference type="InterPro" id="IPR003661">
    <property type="entry name" value="HisK_dim/P_dom"/>
</dbReference>
<evidence type="ECO:0000313" key="12">
    <source>
        <dbReference type="Proteomes" id="UP001595798"/>
    </source>
</evidence>
<dbReference type="CDD" id="cd00082">
    <property type="entry name" value="HisKA"/>
    <property type="match status" value="1"/>
</dbReference>
<evidence type="ECO:0000256" key="3">
    <source>
        <dbReference type="ARBA" id="ARBA00022553"/>
    </source>
</evidence>
<dbReference type="SMART" id="SM00387">
    <property type="entry name" value="HATPase_c"/>
    <property type="match status" value="1"/>
</dbReference>
<evidence type="ECO:0000256" key="5">
    <source>
        <dbReference type="ARBA" id="ARBA00022777"/>
    </source>
</evidence>
<evidence type="ECO:0000256" key="9">
    <source>
        <dbReference type="SAM" id="Phobius"/>
    </source>
</evidence>
<dbReference type="EMBL" id="JBHSDI010000054">
    <property type="protein sequence ID" value="MFC4260296.1"/>
    <property type="molecule type" value="Genomic_DNA"/>
</dbReference>
<dbReference type="PANTHER" id="PTHR45453:SF1">
    <property type="entry name" value="PHOSPHATE REGULON SENSOR PROTEIN PHOR"/>
    <property type="match status" value="1"/>
</dbReference>
<dbReference type="InterPro" id="IPR036890">
    <property type="entry name" value="HATPase_C_sf"/>
</dbReference>
<protein>
    <recommendedName>
        <fullName evidence="2">histidine kinase</fullName>
        <ecNumber evidence="2">2.7.13.3</ecNumber>
    </recommendedName>
</protein>
<dbReference type="Gene3D" id="3.30.565.10">
    <property type="entry name" value="Histidine kinase-like ATPase, C-terminal domain"/>
    <property type="match status" value="1"/>
</dbReference>
<dbReference type="Proteomes" id="UP001595798">
    <property type="component" value="Unassembled WGS sequence"/>
</dbReference>
<comment type="caution">
    <text evidence="11">The sequence shown here is derived from an EMBL/GenBank/DDBJ whole genome shotgun (WGS) entry which is preliminary data.</text>
</comment>
<dbReference type="InterPro" id="IPR003594">
    <property type="entry name" value="HATPase_dom"/>
</dbReference>
<dbReference type="EC" id="2.7.13.3" evidence="2"/>
<keyword evidence="5" id="KW-0418">Kinase</keyword>
<proteinExistence type="predicted"/>
<dbReference type="SMART" id="SM01080">
    <property type="entry name" value="CHASE2"/>
    <property type="match status" value="1"/>
</dbReference>
<dbReference type="InterPro" id="IPR000014">
    <property type="entry name" value="PAS"/>
</dbReference>
<keyword evidence="3" id="KW-0597">Phosphoprotein</keyword>
<dbReference type="Pfam" id="PF02518">
    <property type="entry name" value="HATPase_c"/>
    <property type="match status" value="1"/>
</dbReference>
<dbReference type="PANTHER" id="PTHR45453">
    <property type="entry name" value="PHOSPHATE REGULON SENSOR PROTEIN PHOR"/>
    <property type="match status" value="1"/>
</dbReference>
<dbReference type="PRINTS" id="PR00344">
    <property type="entry name" value="BCTRLSENSOR"/>
</dbReference>
<accession>A0ABV8QJD5</accession>
<dbReference type="InterPro" id="IPR050351">
    <property type="entry name" value="BphY/WalK/GraS-like"/>
</dbReference>
<keyword evidence="4" id="KW-0808">Transferase</keyword>
<dbReference type="CDD" id="cd00130">
    <property type="entry name" value="PAS"/>
    <property type="match status" value="1"/>
</dbReference>
<comment type="catalytic activity">
    <reaction evidence="1">
        <text>ATP + protein L-histidine = ADP + protein N-phospho-L-histidine.</text>
        <dbReference type="EC" id="2.7.13.3"/>
    </reaction>
</comment>
<keyword evidence="6" id="KW-0902">Two-component regulatory system</keyword>
<dbReference type="SUPFAM" id="SSF55874">
    <property type="entry name" value="ATPase domain of HSP90 chaperone/DNA topoisomerase II/histidine kinase"/>
    <property type="match status" value="1"/>
</dbReference>
<dbReference type="PIRSF" id="PIRSF037347">
    <property type="entry name" value="STHK_CHASE2_PAS_prd"/>
    <property type="match status" value="1"/>
</dbReference>
<dbReference type="PROSITE" id="PS50109">
    <property type="entry name" value="HIS_KIN"/>
    <property type="match status" value="1"/>
</dbReference>
<evidence type="ECO:0000313" key="11">
    <source>
        <dbReference type="EMBL" id="MFC4260296.1"/>
    </source>
</evidence>
<dbReference type="InterPro" id="IPR035965">
    <property type="entry name" value="PAS-like_dom_sf"/>
</dbReference>
<dbReference type="InterPro" id="IPR036097">
    <property type="entry name" value="HisK_dim/P_sf"/>
</dbReference>
<feature type="transmembrane region" description="Helical" evidence="9">
    <location>
        <begin position="295"/>
        <end position="313"/>
    </location>
</feature>
<sequence>MTRDWFSTRHSAWTLALPLTGILLLLQLTTLPQRLDNWLYDTLITTWPPEPPEDVVIVAIDEKSLSAIGPWPWPRSVHASLIGNLTNAGAERIILDILFTEPAMDDQALAEAMRSHGRVILPLYLAPSSQNDLFREQLPTPRLASAAFAIGHAHVELDSDGIARGLYLYNGLGNELWPAMTLSATRNSPSVAPNTFEDLDAAAYVNVRQSFRRIPLVGRSGAFTTYSYSDLLVNPPPAQWLEGKTVLVGATAAGFGDVLPTPFSGLAQPMSGVEFHANVLHAIENERLIREVSTIWPILLALFSGLVIVLVLPRLRPSRTFGFSGLLFALILGASVAGLQHLNLWLPVANALLVPIIAFPLWSARRLSLANRFLNQQIDQLERGNLLHLPPPWSRSPQQILSNLRELINPEGWLLMEEDAVLTRENLSVKEVPSWSRRPGLWLHDQGISRTTLIRGGRQFRLALRIPPGLAGATAERYLGRLELQPPITTQPVAVVRENLSTRIDRAQQATQKLNHIQSFIWRSFEHMPDGIIVTDPLGLILFANGHVPRWFNEPQPSLQSMSLATLLQGHDPRSPGWAETLADTLTQQQSRTVDLRLHGRDFLIHFAPFVLPDRTQNGIIANIADISELREQQRQHREAIDFISHDVRSPLVSQLALIEQLKRRPGEVQTEQLDQLRKLARRSYHLAEEFVQLARAEQLTETRFYDCEFLAIVENARDSVSEQALQKNIKLVLLGNDDLWLRGNAELLERAVINLLTNAVQYSKPGTAVTMQVFRAGHQACLTVTDEGSGIAASELPTLFDRFQRQKSSELSGQHGVGLGLSFVSVVVEKHKGEINVESKEGEGSAFTLKLPVASHPEEPGQE</sequence>
<reference evidence="12" key="1">
    <citation type="journal article" date="2019" name="Int. J. Syst. Evol. Microbiol.">
        <title>The Global Catalogue of Microorganisms (GCM) 10K type strain sequencing project: providing services to taxonomists for standard genome sequencing and annotation.</title>
        <authorList>
            <consortium name="The Broad Institute Genomics Platform"/>
            <consortium name="The Broad Institute Genome Sequencing Center for Infectious Disease"/>
            <person name="Wu L."/>
            <person name="Ma J."/>
        </authorList>
    </citation>
    <scope>NUCLEOTIDE SEQUENCE [LARGE SCALE GENOMIC DNA]</scope>
    <source>
        <strain evidence="12">CECT 7297</strain>
    </source>
</reference>
<gene>
    <name evidence="11" type="ORF">ACFOZ5_14840</name>
</gene>
<dbReference type="InterPro" id="IPR005467">
    <property type="entry name" value="His_kinase_dom"/>
</dbReference>
<feature type="transmembrane region" description="Helical" evidence="9">
    <location>
        <begin position="320"/>
        <end position="338"/>
    </location>
</feature>
<evidence type="ECO:0000256" key="7">
    <source>
        <dbReference type="ARBA" id="ARBA00023136"/>
    </source>
</evidence>
<dbReference type="InterPro" id="IPR007890">
    <property type="entry name" value="CHASE2"/>
</dbReference>
<feature type="domain" description="Histidine kinase" evidence="10">
    <location>
        <begin position="643"/>
        <end position="856"/>
    </location>
</feature>
<evidence type="ECO:0000259" key="10">
    <source>
        <dbReference type="PROSITE" id="PS50109"/>
    </source>
</evidence>
<keyword evidence="12" id="KW-1185">Reference proteome</keyword>
<organism evidence="11 12">
    <name type="scientific">Marinobacter lacisalsi</name>
    <dbReference type="NCBI Taxonomy" id="475979"/>
    <lineage>
        <taxon>Bacteria</taxon>
        <taxon>Pseudomonadati</taxon>
        <taxon>Pseudomonadota</taxon>
        <taxon>Gammaproteobacteria</taxon>
        <taxon>Pseudomonadales</taxon>
        <taxon>Marinobacteraceae</taxon>
        <taxon>Marinobacter</taxon>
    </lineage>
</organism>
<keyword evidence="9" id="KW-0812">Transmembrane</keyword>
<name>A0ABV8QJD5_9GAMM</name>
<dbReference type="Pfam" id="PF05226">
    <property type="entry name" value="CHASE2"/>
    <property type="match status" value="1"/>
</dbReference>
<dbReference type="InterPro" id="IPR004358">
    <property type="entry name" value="Sig_transdc_His_kin-like_C"/>
</dbReference>
<dbReference type="InterPro" id="IPR017181">
    <property type="entry name" value="Sig_transdc_His_kin_CHASE2"/>
</dbReference>
<evidence type="ECO:0000256" key="1">
    <source>
        <dbReference type="ARBA" id="ARBA00000085"/>
    </source>
</evidence>
<feature type="region of interest" description="Disordered" evidence="8">
    <location>
        <begin position="840"/>
        <end position="864"/>
    </location>
</feature>
<dbReference type="SUPFAM" id="SSF47384">
    <property type="entry name" value="Homodimeric domain of signal transducing histidine kinase"/>
    <property type="match status" value="1"/>
</dbReference>
<evidence type="ECO:0000256" key="6">
    <source>
        <dbReference type="ARBA" id="ARBA00023012"/>
    </source>
</evidence>
<evidence type="ECO:0000256" key="8">
    <source>
        <dbReference type="SAM" id="MobiDB-lite"/>
    </source>
</evidence>